<feature type="chain" id="PRO_5046126364" evidence="2">
    <location>
        <begin position="22"/>
        <end position="100"/>
    </location>
</feature>
<accession>A0ABW5DD62</accession>
<protein>
    <submittedName>
        <fullName evidence="3">Uncharacterized protein</fullName>
    </submittedName>
</protein>
<feature type="signal peptide" evidence="2">
    <location>
        <begin position="1"/>
        <end position="21"/>
    </location>
</feature>
<proteinExistence type="predicted"/>
<evidence type="ECO:0000256" key="2">
    <source>
        <dbReference type="SAM" id="SignalP"/>
    </source>
</evidence>
<evidence type="ECO:0000313" key="3">
    <source>
        <dbReference type="EMBL" id="MFD2258420.1"/>
    </source>
</evidence>
<dbReference type="RefSeq" id="WP_345099990.1">
    <property type="nucleotide sequence ID" value="NZ_BAABGS010000073.1"/>
</dbReference>
<keyword evidence="1" id="KW-0175">Coiled coil</keyword>
<keyword evidence="2" id="KW-0732">Signal</keyword>
<evidence type="ECO:0000313" key="4">
    <source>
        <dbReference type="Proteomes" id="UP001597373"/>
    </source>
</evidence>
<sequence length="100" mass="11593">MRTAAFAFPAILAMTPVPALAFCFEPSPPYCARSFGSFTSEWEYDSCLSEMKRYREDVEDYLSCNNREAERAVEEARRKNRNAIDEYEDAVDRFNSRVGR</sequence>
<keyword evidence="4" id="KW-1185">Reference proteome</keyword>
<name>A0ABW5DD62_9HYPH</name>
<comment type="caution">
    <text evidence="3">The sequence shown here is derived from an EMBL/GenBank/DDBJ whole genome shotgun (WGS) entry which is preliminary data.</text>
</comment>
<organism evidence="3 4">
    <name type="scientific">Chelativorans composti</name>
    <dbReference type="NCBI Taxonomy" id="768533"/>
    <lineage>
        <taxon>Bacteria</taxon>
        <taxon>Pseudomonadati</taxon>
        <taxon>Pseudomonadota</taxon>
        <taxon>Alphaproteobacteria</taxon>
        <taxon>Hyphomicrobiales</taxon>
        <taxon>Phyllobacteriaceae</taxon>
        <taxon>Chelativorans</taxon>
    </lineage>
</organism>
<evidence type="ECO:0000256" key="1">
    <source>
        <dbReference type="SAM" id="Coils"/>
    </source>
</evidence>
<feature type="coiled-coil region" evidence="1">
    <location>
        <begin position="59"/>
        <end position="97"/>
    </location>
</feature>
<dbReference type="Proteomes" id="UP001597373">
    <property type="component" value="Unassembled WGS sequence"/>
</dbReference>
<gene>
    <name evidence="3" type="ORF">ACFSMZ_01375</name>
</gene>
<reference evidence="4" key="1">
    <citation type="journal article" date="2019" name="Int. J. Syst. Evol. Microbiol.">
        <title>The Global Catalogue of Microorganisms (GCM) 10K type strain sequencing project: providing services to taxonomists for standard genome sequencing and annotation.</title>
        <authorList>
            <consortium name="The Broad Institute Genomics Platform"/>
            <consortium name="The Broad Institute Genome Sequencing Center for Infectious Disease"/>
            <person name="Wu L."/>
            <person name="Ma J."/>
        </authorList>
    </citation>
    <scope>NUCLEOTIDE SEQUENCE [LARGE SCALE GENOMIC DNA]</scope>
    <source>
        <strain evidence="4">KCTC 23707</strain>
    </source>
</reference>
<dbReference type="EMBL" id="JBHUIR010000005">
    <property type="protein sequence ID" value="MFD2258420.1"/>
    <property type="molecule type" value="Genomic_DNA"/>
</dbReference>